<evidence type="ECO:0000313" key="2">
    <source>
        <dbReference type="EMBL" id="MFD1342890.1"/>
    </source>
</evidence>
<feature type="domain" description="Phage head morphogenesis" evidence="1">
    <location>
        <begin position="58"/>
        <end position="176"/>
    </location>
</feature>
<evidence type="ECO:0000313" key="3">
    <source>
        <dbReference type="Proteomes" id="UP001597135"/>
    </source>
</evidence>
<gene>
    <name evidence="2" type="ORF">ACFQ4E_10700</name>
</gene>
<dbReference type="EMBL" id="JBHTMU010000016">
    <property type="protein sequence ID" value="MFD1342890.1"/>
    <property type="molecule type" value="Genomic_DNA"/>
</dbReference>
<dbReference type="Proteomes" id="UP001597135">
    <property type="component" value="Unassembled WGS sequence"/>
</dbReference>
<keyword evidence="3" id="KW-1185">Reference proteome</keyword>
<dbReference type="Pfam" id="PF04233">
    <property type="entry name" value="Phage_Mu_F"/>
    <property type="match status" value="1"/>
</dbReference>
<dbReference type="RefSeq" id="WP_386803356.1">
    <property type="nucleotide sequence ID" value="NZ_JBHTMU010000016.1"/>
</dbReference>
<reference evidence="3" key="1">
    <citation type="journal article" date="2019" name="Int. J. Syst. Evol. Microbiol.">
        <title>The Global Catalogue of Microorganisms (GCM) 10K type strain sequencing project: providing services to taxonomists for standard genome sequencing and annotation.</title>
        <authorList>
            <consortium name="The Broad Institute Genomics Platform"/>
            <consortium name="The Broad Institute Genome Sequencing Center for Infectious Disease"/>
            <person name="Wu L."/>
            <person name="Ma J."/>
        </authorList>
    </citation>
    <scope>NUCLEOTIDE SEQUENCE [LARGE SCALE GENOMIC DNA]</scope>
    <source>
        <strain evidence="3">CCUG 62953</strain>
    </source>
</reference>
<proteinExistence type="predicted"/>
<organism evidence="2 3">
    <name type="scientific">Litorisediminicola beolgyonensis</name>
    <dbReference type="NCBI Taxonomy" id="1173614"/>
    <lineage>
        <taxon>Bacteria</taxon>
        <taxon>Pseudomonadati</taxon>
        <taxon>Pseudomonadota</taxon>
        <taxon>Alphaproteobacteria</taxon>
        <taxon>Rhodobacterales</taxon>
        <taxon>Paracoccaceae</taxon>
        <taxon>Litorisediminicola</taxon>
    </lineage>
</organism>
<accession>A0ABW3ZI91</accession>
<comment type="caution">
    <text evidence="2">The sequence shown here is derived from an EMBL/GenBank/DDBJ whole genome shotgun (WGS) entry which is preliminary data.</text>
</comment>
<sequence length="379" mass="42138">MADIAATLRRPFPEQIAAFRARLGDLVPTARWDDIRRSAHDRAFMVAGATKADLLADLAAAVDRSISEGLGIETFRAEFRRIVDARGWHGWTGEGPRAGEAWRTRVIYRTNMRTSYAAGRMAQLREAGFPLWVYRHGGSLEPRLEHLGWDGLVLPVDHPFWATHAPPNGWGCSCYILGARNLAHARRLGGRMFEAPEGWEKISPRTGAPVGIDKGWDYAPGATVTDTILALRKKLDELPPRPSIDLIQSWLVSDVFKTWFAAPRGLSPLVRLPEEAAARIGAQRRVADLSAESALKQARAHPELTPADYALAQLTVDDPTHTVQDSPLSLVFIRDADDGHLLVVKATRSGQGLFVTSFRRMSARAVERQRLIDRLLRRE</sequence>
<evidence type="ECO:0000259" key="1">
    <source>
        <dbReference type="Pfam" id="PF04233"/>
    </source>
</evidence>
<dbReference type="InterPro" id="IPR006528">
    <property type="entry name" value="Phage_head_morphogenesis_dom"/>
</dbReference>
<name>A0ABW3ZI91_9RHOB</name>
<protein>
    <submittedName>
        <fullName evidence="2">Phage minor head protein</fullName>
    </submittedName>
</protein>